<dbReference type="AlphaFoldDB" id="A0A2T4PGQ1"/>
<evidence type="ECO:0000313" key="2">
    <source>
        <dbReference type="EMBL" id="MCG6225536.1"/>
    </source>
</evidence>
<reference evidence="4" key="2">
    <citation type="submission" date="2018-03" db="EMBL/GenBank/DDBJ databases">
        <authorList>
            <person name="Keele B.F."/>
        </authorList>
    </citation>
    <scope>NUCLEOTIDE SEQUENCE</scope>
    <source>
        <strain evidence="4">SNUC 2993</strain>
    </source>
</reference>
<dbReference type="NCBIfam" id="NF040846">
    <property type="entry name" value="SAS049_fam"/>
    <property type="match status" value="1"/>
</dbReference>
<dbReference type="EMBL" id="JAANHJ010000001">
    <property type="protein sequence ID" value="MCG6225536.1"/>
    <property type="molecule type" value="Genomic_DNA"/>
</dbReference>
<protein>
    <submittedName>
        <fullName evidence="5">Uncharacterized protein</fullName>
    </submittedName>
</protein>
<comment type="caution">
    <text evidence="5">The sequence shown here is derived from an EMBL/GenBank/DDBJ whole genome shotgun (WGS) entry which is preliminary data.</text>
</comment>
<dbReference type="EMBL" id="QSTD01000001">
    <property type="protein sequence ID" value="RGM32886.1"/>
    <property type="molecule type" value="Genomic_DNA"/>
</dbReference>
<reference evidence="2 9" key="5">
    <citation type="submission" date="2020-03" db="EMBL/GenBank/DDBJ databases">
        <title>Comparative genetics of Staphylococcus warneri persistents from caprine mastitis.</title>
        <authorList>
            <person name="Franca C.A."/>
            <person name="Rosa D.S."/>
            <person name="Silva A."/>
            <person name="Rodrigues D.L.N."/>
            <person name="Santos R.G."/>
            <person name="Castillo R.E.H."/>
            <person name="Moreira M.A.S."/>
            <person name="Lima M.C."/>
            <person name="Gouveia G.V."/>
            <person name="Gouveia J.J.S."/>
            <person name="Souza R.F.S."/>
            <person name="Bertram B."/>
            <person name="Azevedo V."/>
            <person name="Costa M."/>
        </authorList>
    </citation>
    <scope>NUCLEOTIDE SEQUENCE [LARGE SCALE GENOMIC DNA]</scope>
    <source>
        <strain evidence="2 9">Cap 9.2</strain>
    </source>
</reference>
<sequence>MGFMDKAKDAAEKFKNSDNEQVNKAKDTINEYTDTGKGDKDKKEDKDDK</sequence>
<dbReference type="EMBL" id="QXWP01000001">
    <property type="protein sequence ID" value="NBH29785.1"/>
    <property type="molecule type" value="Genomic_DNA"/>
</dbReference>
<evidence type="ECO:0000313" key="9">
    <source>
        <dbReference type="Proteomes" id="UP000814367"/>
    </source>
</evidence>
<evidence type="ECO:0000256" key="1">
    <source>
        <dbReference type="SAM" id="MobiDB-lite"/>
    </source>
</evidence>
<reference evidence="3 8" key="4">
    <citation type="submission" date="2018-08" db="EMBL/GenBank/DDBJ databases">
        <title>Murine metabolic-syndrome-specific gut microbial biobank.</title>
        <authorList>
            <person name="Liu C."/>
        </authorList>
    </citation>
    <scope>NUCLEOTIDE SEQUENCE [LARGE SCALE GENOMIC DNA]</scope>
    <source>
        <strain evidence="3 8">1XD21-27</strain>
    </source>
</reference>
<dbReference type="Proteomes" id="UP000240717">
    <property type="component" value="Unassembled WGS sequence"/>
</dbReference>
<evidence type="ECO:0000313" key="4">
    <source>
        <dbReference type="EMBL" id="PTI50629.1"/>
    </source>
</evidence>
<feature type="region of interest" description="Disordered" evidence="1">
    <location>
        <begin position="1"/>
        <end position="49"/>
    </location>
</feature>
<dbReference type="RefSeq" id="WP_002451815.1">
    <property type="nucleotide sequence ID" value="NZ_CABMFV010000001.1"/>
</dbReference>
<organism evidence="5 7">
    <name type="scientific">Staphylococcus warneri</name>
    <dbReference type="NCBI Taxonomy" id="1292"/>
    <lineage>
        <taxon>Bacteria</taxon>
        <taxon>Bacillati</taxon>
        <taxon>Bacillota</taxon>
        <taxon>Bacilli</taxon>
        <taxon>Bacillales</taxon>
        <taxon>Staphylococcaceae</taxon>
        <taxon>Staphylococcus</taxon>
    </lineage>
</organism>
<dbReference type="Proteomes" id="UP000481807">
    <property type="component" value="Unassembled WGS sequence"/>
</dbReference>
<dbReference type="Proteomes" id="UP000814367">
    <property type="component" value="Unassembled WGS sequence"/>
</dbReference>
<name>A0A2T4PGQ1_STAWA</name>
<reference evidence="5 7" key="3">
    <citation type="submission" date="2018-08" db="EMBL/GenBank/DDBJ databases">
        <title>A genome reference for cultivated species of the human gut microbiota.</title>
        <authorList>
            <person name="Zou Y."/>
            <person name="Xue W."/>
            <person name="Luo G."/>
        </authorList>
    </citation>
    <scope>NUCLEOTIDE SEQUENCE [LARGE SCALE GENOMIC DNA]</scope>
    <source>
        <strain evidence="5 7">OM08-17AT</strain>
    </source>
</reference>
<evidence type="ECO:0000313" key="6">
    <source>
        <dbReference type="Proteomes" id="UP000240717"/>
    </source>
</evidence>
<evidence type="ECO:0000313" key="3">
    <source>
        <dbReference type="EMBL" id="NBH29785.1"/>
    </source>
</evidence>
<reference evidence="4 6" key="1">
    <citation type="journal article" date="2016" name="Front. Microbiol.">
        <title>Comprehensive Phylogenetic Analysis of Bovine Non-aureus Staphylococci Species Based on Whole-Genome Sequencing.</title>
        <authorList>
            <person name="Naushad S."/>
            <person name="Barkema H.W."/>
            <person name="Luby C."/>
            <person name="Condas L.A."/>
            <person name="Nobrega D.B."/>
            <person name="Carson D.A."/>
            <person name="De Buck J."/>
        </authorList>
    </citation>
    <scope>NUCLEOTIDE SEQUENCE [LARGE SCALE GENOMIC DNA]</scope>
    <source>
        <strain evidence="4 6">SNUC 2993</strain>
    </source>
</reference>
<accession>A0A2T4PGQ1</accession>
<dbReference type="Proteomes" id="UP000261016">
    <property type="component" value="Unassembled WGS sequence"/>
</dbReference>
<gene>
    <name evidence="4" type="ORF">BU085_08105</name>
    <name evidence="3" type="ORF">D3Z30_02155</name>
    <name evidence="5" type="ORF">DXC19_05090</name>
    <name evidence="2" type="ORF">G8J23_06025</name>
</gene>
<dbReference type="GeneID" id="72470244"/>
<evidence type="ECO:0000313" key="8">
    <source>
        <dbReference type="Proteomes" id="UP000481807"/>
    </source>
</evidence>
<dbReference type="EMBL" id="PZEV01000025">
    <property type="protein sequence ID" value="PTI50629.1"/>
    <property type="molecule type" value="Genomic_DNA"/>
</dbReference>
<keyword evidence="9" id="KW-1185">Reference proteome</keyword>
<proteinExistence type="predicted"/>
<evidence type="ECO:0000313" key="7">
    <source>
        <dbReference type="Proteomes" id="UP000261016"/>
    </source>
</evidence>
<evidence type="ECO:0000313" key="5">
    <source>
        <dbReference type="EMBL" id="RGM32886.1"/>
    </source>
</evidence>